<dbReference type="InterPro" id="IPR027417">
    <property type="entry name" value="P-loop_NTPase"/>
</dbReference>
<reference evidence="11 12" key="1">
    <citation type="submission" date="2019-02" db="EMBL/GenBank/DDBJ databases">
        <title>Deep-cultivation of Planctomycetes and their phenomic and genomic characterization uncovers novel biology.</title>
        <authorList>
            <person name="Wiegand S."/>
            <person name="Jogler M."/>
            <person name="Boedeker C."/>
            <person name="Pinto D."/>
            <person name="Vollmers J."/>
            <person name="Rivas-Marin E."/>
            <person name="Kohn T."/>
            <person name="Peeters S.H."/>
            <person name="Heuer A."/>
            <person name="Rast P."/>
            <person name="Oberbeckmann S."/>
            <person name="Bunk B."/>
            <person name="Jeske O."/>
            <person name="Meyerdierks A."/>
            <person name="Storesund J.E."/>
            <person name="Kallscheuer N."/>
            <person name="Luecker S."/>
            <person name="Lage O.M."/>
            <person name="Pohl T."/>
            <person name="Merkel B.J."/>
            <person name="Hornburger P."/>
            <person name="Mueller R.-W."/>
            <person name="Bruemmer F."/>
            <person name="Labrenz M."/>
            <person name="Spormann A.M."/>
            <person name="Op den Camp H."/>
            <person name="Overmann J."/>
            <person name="Amann R."/>
            <person name="Jetten M.S.M."/>
            <person name="Mascher T."/>
            <person name="Medema M.H."/>
            <person name="Devos D.P."/>
            <person name="Kaster A.-K."/>
            <person name="Ovreas L."/>
            <person name="Rohde M."/>
            <person name="Galperin M.Y."/>
            <person name="Jogler C."/>
        </authorList>
    </citation>
    <scope>NUCLEOTIDE SEQUENCE [LARGE SCALE GENOMIC DNA]</scope>
    <source>
        <strain evidence="11 12">Pan265</strain>
    </source>
</reference>
<dbReference type="AlphaFoldDB" id="A0A518BXR2"/>
<evidence type="ECO:0000256" key="8">
    <source>
        <dbReference type="ARBA" id="ARBA00030128"/>
    </source>
</evidence>
<evidence type="ECO:0000256" key="9">
    <source>
        <dbReference type="HAMAP-Rule" id="MF_00328"/>
    </source>
</evidence>
<comment type="similarity">
    <text evidence="1 9">Belongs to the guanylate kinase family.</text>
</comment>
<keyword evidence="7 9" id="KW-0067">ATP-binding</keyword>
<comment type="function">
    <text evidence="9">Essential for recycling GMP and indirectly, cGMP.</text>
</comment>
<name>A0A518BXR2_9BACT</name>
<dbReference type="KEGG" id="mcad:Pan265_15970"/>
<dbReference type="SUPFAM" id="SSF52540">
    <property type="entry name" value="P-loop containing nucleoside triphosphate hydrolases"/>
    <property type="match status" value="1"/>
</dbReference>
<dbReference type="InterPro" id="IPR008145">
    <property type="entry name" value="GK/Ca_channel_bsu"/>
</dbReference>
<proteinExistence type="inferred from homology"/>
<protein>
    <recommendedName>
        <fullName evidence="3 9">Guanylate kinase</fullName>
        <ecNumber evidence="2 9">2.7.4.8</ecNumber>
    </recommendedName>
    <alternativeName>
        <fullName evidence="8 9">GMP kinase</fullName>
    </alternativeName>
</protein>
<keyword evidence="9" id="KW-0963">Cytoplasm</keyword>
<dbReference type="NCBIfam" id="TIGR03263">
    <property type="entry name" value="guanyl_kin"/>
    <property type="match status" value="1"/>
</dbReference>
<dbReference type="SMART" id="SM00072">
    <property type="entry name" value="GuKc"/>
    <property type="match status" value="1"/>
</dbReference>
<dbReference type="Pfam" id="PF00625">
    <property type="entry name" value="Guanylate_kin"/>
    <property type="match status" value="1"/>
</dbReference>
<dbReference type="FunFam" id="3.30.63.10:FF:000002">
    <property type="entry name" value="Guanylate kinase 1"/>
    <property type="match status" value="1"/>
</dbReference>
<evidence type="ECO:0000256" key="2">
    <source>
        <dbReference type="ARBA" id="ARBA00012961"/>
    </source>
</evidence>
<evidence type="ECO:0000256" key="1">
    <source>
        <dbReference type="ARBA" id="ARBA00005790"/>
    </source>
</evidence>
<keyword evidence="6 9" id="KW-0418">Kinase</keyword>
<evidence type="ECO:0000313" key="12">
    <source>
        <dbReference type="Proteomes" id="UP000320386"/>
    </source>
</evidence>
<evidence type="ECO:0000313" key="11">
    <source>
        <dbReference type="EMBL" id="QDU71744.1"/>
    </source>
</evidence>
<evidence type="ECO:0000259" key="10">
    <source>
        <dbReference type="PROSITE" id="PS50052"/>
    </source>
</evidence>
<feature type="domain" description="Guanylate kinase-like" evidence="10">
    <location>
        <begin position="5"/>
        <end position="185"/>
    </location>
</feature>
<organism evidence="11 12">
    <name type="scientific">Mucisphaera calidilacus</name>
    <dbReference type="NCBI Taxonomy" id="2527982"/>
    <lineage>
        <taxon>Bacteria</taxon>
        <taxon>Pseudomonadati</taxon>
        <taxon>Planctomycetota</taxon>
        <taxon>Phycisphaerae</taxon>
        <taxon>Phycisphaerales</taxon>
        <taxon>Phycisphaeraceae</taxon>
        <taxon>Mucisphaera</taxon>
    </lineage>
</organism>
<dbReference type="Proteomes" id="UP000320386">
    <property type="component" value="Chromosome"/>
</dbReference>
<dbReference type="Gene3D" id="3.40.50.300">
    <property type="entry name" value="P-loop containing nucleotide triphosphate hydrolases"/>
    <property type="match status" value="1"/>
</dbReference>
<evidence type="ECO:0000256" key="6">
    <source>
        <dbReference type="ARBA" id="ARBA00022777"/>
    </source>
</evidence>
<dbReference type="PROSITE" id="PS50052">
    <property type="entry name" value="GUANYLATE_KINASE_2"/>
    <property type="match status" value="1"/>
</dbReference>
<evidence type="ECO:0000256" key="3">
    <source>
        <dbReference type="ARBA" id="ARBA00016296"/>
    </source>
</evidence>
<accession>A0A518BXR2</accession>
<dbReference type="PANTHER" id="PTHR23117:SF13">
    <property type="entry name" value="GUANYLATE KINASE"/>
    <property type="match status" value="1"/>
</dbReference>
<dbReference type="Gene3D" id="3.30.63.10">
    <property type="entry name" value="Guanylate Kinase phosphate binding domain"/>
    <property type="match status" value="1"/>
</dbReference>
<dbReference type="OrthoDB" id="9808150at2"/>
<keyword evidence="12" id="KW-1185">Reference proteome</keyword>
<dbReference type="PANTHER" id="PTHR23117">
    <property type="entry name" value="GUANYLATE KINASE-RELATED"/>
    <property type="match status" value="1"/>
</dbReference>
<dbReference type="EMBL" id="CP036280">
    <property type="protein sequence ID" value="QDU71744.1"/>
    <property type="molecule type" value="Genomic_DNA"/>
</dbReference>
<dbReference type="CDD" id="cd00071">
    <property type="entry name" value="GMPK"/>
    <property type="match status" value="1"/>
</dbReference>
<evidence type="ECO:0000256" key="5">
    <source>
        <dbReference type="ARBA" id="ARBA00022741"/>
    </source>
</evidence>
<dbReference type="InterPro" id="IPR017665">
    <property type="entry name" value="Guanylate_kinase"/>
</dbReference>
<evidence type="ECO:0000256" key="7">
    <source>
        <dbReference type="ARBA" id="ARBA00022840"/>
    </source>
</evidence>
<comment type="catalytic activity">
    <reaction evidence="9">
        <text>GMP + ATP = GDP + ADP</text>
        <dbReference type="Rhea" id="RHEA:20780"/>
        <dbReference type="ChEBI" id="CHEBI:30616"/>
        <dbReference type="ChEBI" id="CHEBI:58115"/>
        <dbReference type="ChEBI" id="CHEBI:58189"/>
        <dbReference type="ChEBI" id="CHEBI:456216"/>
        <dbReference type="EC" id="2.7.4.8"/>
    </reaction>
</comment>
<comment type="subcellular location">
    <subcellularLocation>
        <location evidence="9">Cytoplasm</location>
    </subcellularLocation>
</comment>
<keyword evidence="5 9" id="KW-0547">Nucleotide-binding</keyword>
<evidence type="ECO:0000256" key="4">
    <source>
        <dbReference type="ARBA" id="ARBA00022679"/>
    </source>
</evidence>
<feature type="binding site" evidence="9">
    <location>
        <begin position="12"/>
        <end position="19"/>
    </location>
    <ligand>
        <name>ATP</name>
        <dbReference type="ChEBI" id="CHEBI:30616"/>
    </ligand>
</feature>
<gene>
    <name evidence="9 11" type="primary">gmk</name>
    <name evidence="11" type="ORF">Pan265_15970</name>
</gene>
<keyword evidence="4 9" id="KW-0808">Transferase</keyword>
<dbReference type="GO" id="GO:0005524">
    <property type="term" value="F:ATP binding"/>
    <property type="evidence" value="ECO:0007669"/>
    <property type="project" value="UniProtKB-UniRule"/>
</dbReference>
<sequence length="192" mass="21300">MNGTGLLVIISGPSGAGKTTIAHEVERRVGATFSVSMTTRAQTAKDVDGQDYVFVSDERFRAEIERGGLLEWAEVFGRCYGTPREPVERAVADGRTMLLEIDVQGAVQVKEKMPDALTIFILPPDEATLLQRLRDRKREGEDQIQKRFAEARREIALARESGAYDVFIVNDDLERAIGEAEGRVRERMSASG</sequence>
<dbReference type="GO" id="GO:0004385">
    <property type="term" value="F:GMP kinase activity"/>
    <property type="evidence" value="ECO:0007669"/>
    <property type="project" value="UniProtKB-UniRule"/>
</dbReference>
<dbReference type="EC" id="2.7.4.8" evidence="2 9"/>
<dbReference type="HAMAP" id="MF_00328">
    <property type="entry name" value="Guanylate_kinase"/>
    <property type="match status" value="1"/>
</dbReference>
<dbReference type="GO" id="GO:0005829">
    <property type="term" value="C:cytosol"/>
    <property type="evidence" value="ECO:0007669"/>
    <property type="project" value="TreeGrafter"/>
</dbReference>
<dbReference type="InterPro" id="IPR008144">
    <property type="entry name" value="Guanylate_kin-like_dom"/>
</dbReference>
<dbReference type="RefSeq" id="WP_145445948.1">
    <property type="nucleotide sequence ID" value="NZ_CP036280.1"/>
</dbReference>